<dbReference type="GO" id="GO:0005829">
    <property type="term" value="C:cytosol"/>
    <property type="evidence" value="ECO:0007669"/>
    <property type="project" value="TreeGrafter"/>
</dbReference>
<sequence length="703" mass="77540">MTDTDTSTPIHPDSNPAPHLAFLDDVEGEKALTWVKERNAEAEATLASTSRYGELRDGVLAILDSTDKIPGVVQRGDYLYNVWTDAEHERGIWRRTTWESYRSDNPEWEVLIDVDALAEAEDTPWVWHGATVLRPGNNRALIDLSRGGSDADITREFDLETKQFVDDGFYRPEAKGSMQWADTTGESVFVATDFGEGSLTDSGYPRVVKRLRRDQPMDQAETIFEGETTDISVGAAYNRLDDRTFVYRSTTFYTGEFFELTDEGLVKIDIPESAHGSVWTDWLIVRLRDAWQVGGQTFAAGSILVINYEEFLSGKREFTELFAPTASATAVDITATKTFLVLTILDDVVNRIELFTPPVGDDAWTSQPLDFVSGVVPETTEGQRPIVTASVAAIDSETSDDLWVTIESFNLPSTLAVAHLASDGSVTEVETLKSLPAYYDADGVEVSQHFATSEDGTKVPYFQISPVGATADGSTPTLLYGYGGFEVSLTPSYFAVAGKSWVERGGVYVIANIRGGGEYGPQWHKSALKENRHKAYEDFAAVAKDLVERGVTTPEHLGAQGGSNGGLLMGNMLTQYPELFGAIVCQVPLLDMRRYTKLLAGASWAAEYGDPDDPAQWEFIKTFSPFHLFDPDASYPPILFTTSTRDDRVHPAHARTLAFEMLAAGKDVTYFENIEGGHGGAATNAQRAMMQAYAYEFLWQRLN</sequence>
<dbReference type="InterPro" id="IPR002470">
    <property type="entry name" value="Peptidase_S9A"/>
</dbReference>
<dbReference type="AlphaFoldDB" id="A0A1H3ZMP0"/>
<dbReference type="PRINTS" id="PR00862">
    <property type="entry name" value="PROLIGOPTASE"/>
</dbReference>
<dbReference type="Proteomes" id="UP000199288">
    <property type="component" value="Unassembled WGS sequence"/>
</dbReference>
<dbReference type="Pfam" id="PF00326">
    <property type="entry name" value="Peptidase_S9"/>
    <property type="match status" value="1"/>
</dbReference>
<dbReference type="RefSeq" id="WP_092563617.1">
    <property type="nucleotide sequence ID" value="NZ_FNQV01000006.1"/>
</dbReference>
<keyword evidence="1" id="KW-0645">Protease</keyword>
<organism evidence="6 7">
    <name type="scientific">Bowdeniella nasicola</name>
    <dbReference type="NCBI Taxonomy" id="208480"/>
    <lineage>
        <taxon>Bacteria</taxon>
        <taxon>Bacillati</taxon>
        <taxon>Actinomycetota</taxon>
        <taxon>Actinomycetes</taxon>
        <taxon>Actinomycetales</taxon>
        <taxon>Actinomycetaceae</taxon>
        <taxon>Bowdeniella</taxon>
    </lineage>
</organism>
<reference evidence="7" key="1">
    <citation type="submission" date="2016-10" db="EMBL/GenBank/DDBJ databases">
        <authorList>
            <person name="Varghese N."/>
            <person name="Submissions S."/>
        </authorList>
    </citation>
    <scope>NUCLEOTIDE SEQUENCE [LARGE SCALE GENOMIC DNA]</scope>
    <source>
        <strain evidence="7">KPR-1</strain>
    </source>
</reference>
<gene>
    <name evidence="6" type="ORF">SAMN02910418_01209</name>
</gene>
<evidence type="ECO:0000256" key="3">
    <source>
        <dbReference type="ARBA" id="ARBA00022825"/>
    </source>
</evidence>
<dbReference type="InterPro" id="IPR029058">
    <property type="entry name" value="AB_hydrolase_fold"/>
</dbReference>
<dbReference type="GO" id="GO:0070012">
    <property type="term" value="F:oligopeptidase activity"/>
    <property type="evidence" value="ECO:0007669"/>
    <property type="project" value="TreeGrafter"/>
</dbReference>
<dbReference type="PANTHER" id="PTHR42881">
    <property type="entry name" value="PROLYL ENDOPEPTIDASE"/>
    <property type="match status" value="1"/>
</dbReference>
<evidence type="ECO:0000256" key="1">
    <source>
        <dbReference type="ARBA" id="ARBA00022670"/>
    </source>
</evidence>
<evidence type="ECO:0000259" key="4">
    <source>
        <dbReference type="Pfam" id="PF00326"/>
    </source>
</evidence>
<protein>
    <submittedName>
        <fullName evidence="6">Prolyl oligopeptidase</fullName>
    </submittedName>
</protein>
<dbReference type="GO" id="GO:0006508">
    <property type="term" value="P:proteolysis"/>
    <property type="evidence" value="ECO:0007669"/>
    <property type="project" value="UniProtKB-KW"/>
</dbReference>
<evidence type="ECO:0000259" key="5">
    <source>
        <dbReference type="Pfam" id="PF02897"/>
    </source>
</evidence>
<dbReference type="PANTHER" id="PTHR42881:SF13">
    <property type="entry name" value="PROLYL ENDOPEPTIDASE"/>
    <property type="match status" value="1"/>
</dbReference>
<dbReference type="SUPFAM" id="SSF50993">
    <property type="entry name" value="Peptidase/esterase 'gauge' domain"/>
    <property type="match status" value="1"/>
</dbReference>
<evidence type="ECO:0000313" key="7">
    <source>
        <dbReference type="Proteomes" id="UP000199288"/>
    </source>
</evidence>
<dbReference type="EMBL" id="FNQV01000006">
    <property type="protein sequence ID" value="SEA24917.1"/>
    <property type="molecule type" value="Genomic_DNA"/>
</dbReference>
<dbReference type="SUPFAM" id="SSF53474">
    <property type="entry name" value="alpha/beta-Hydrolases"/>
    <property type="match status" value="1"/>
</dbReference>
<dbReference type="Gene3D" id="2.130.10.120">
    <property type="entry name" value="Prolyl oligopeptidase, N-terminal domain"/>
    <property type="match status" value="1"/>
</dbReference>
<name>A0A1H3ZMP0_9ACTO</name>
<dbReference type="GO" id="GO:0004252">
    <property type="term" value="F:serine-type endopeptidase activity"/>
    <property type="evidence" value="ECO:0007669"/>
    <property type="project" value="InterPro"/>
</dbReference>
<feature type="domain" description="Peptidase S9 prolyl oligopeptidase catalytic" evidence="4">
    <location>
        <begin position="500"/>
        <end position="702"/>
    </location>
</feature>
<keyword evidence="2" id="KW-0378">Hydrolase</keyword>
<keyword evidence="3" id="KW-0720">Serine protease</keyword>
<accession>A0A1H3ZMP0</accession>
<dbReference type="Gene3D" id="3.40.50.1820">
    <property type="entry name" value="alpha/beta hydrolase"/>
    <property type="match status" value="1"/>
</dbReference>
<feature type="domain" description="Peptidase S9A N-terminal" evidence="5">
    <location>
        <begin position="21"/>
        <end position="246"/>
    </location>
</feature>
<dbReference type="InterPro" id="IPR023302">
    <property type="entry name" value="Pept_S9A_N"/>
</dbReference>
<dbReference type="Pfam" id="PF02897">
    <property type="entry name" value="Peptidase_S9_N"/>
    <property type="match status" value="1"/>
</dbReference>
<dbReference type="OrthoDB" id="9801421at2"/>
<evidence type="ECO:0000256" key="2">
    <source>
        <dbReference type="ARBA" id="ARBA00022801"/>
    </source>
</evidence>
<proteinExistence type="predicted"/>
<keyword evidence="7" id="KW-1185">Reference proteome</keyword>
<dbReference type="InterPro" id="IPR001375">
    <property type="entry name" value="Peptidase_S9_cat"/>
</dbReference>
<dbReference type="InterPro" id="IPR051167">
    <property type="entry name" value="Prolyl_oligopep/macrocyclase"/>
</dbReference>
<evidence type="ECO:0000313" key="6">
    <source>
        <dbReference type="EMBL" id="SEA24917.1"/>
    </source>
</evidence>